<dbReference type="EMBL" id="AWSJ01000351">
    <property type="protein sequence ID" value="ERI05624.1"/>
    <property type="molecule type" value="Genomic_DNA"/>
</dbReference>
<reference evidence="1 2" key="1">
    <citation type="submission" date="2013-08" db="EMBL/GenBank/DDBJ databases">
        <authorList>
            <person name="Weinstock G."/>
            <person name="Sodergren E."/>
            <person name="Wylie T."/>
            <person name="Fulton L."/>
            <person name="Fulton R."/>
            <person name="Fronick C."/>
            <person name="O'Laughlin M."/>
            <person name="Godfrey J."/>
            <person name="Miner T."/>
            <person name="Herter B."/>
            <person name="Appelbaum E."/>
            <person name="Cordes M."/>
            <person name="Lek S."/>
            <person name="Wollam A."/>
            <person name="Pepin K.H."/>
            <person name="Palsikar V.B."/>
            <person name="Mitreva M."/>
            <person name="Wilson R.K."/>
        </authorList>
    </citation>
    <scope>NUCLEOTIDE SEQUENCE [LARGE SCALE GENOMIC DNA]</scope>
    <source>
        <strain evidence="1 2">ATCC 12856</strain>
    </source>
</reference>
<keyword evidence="2" id="KW-1185">Reference proteome</keyword>
<evidence type="ECO:0000313" key="2">
    <source>
        <dbReference type="Proteomes" id="UP000016511"/>
    </source>
</evidence>
<dbReference type="STRING" id="649747.HMPREF0083_05619"/>
<evidence type="ECO:0000313" key="1">
    <source>
        <dbReference type="EMBL" id="ERI05624.1"/>
    </source>
</evidence>
<accession>U1WAS6</accession>
<name>U1WAS6_ANEAE</name>
<dbReference type="HOGENOM" id="CLU_2986488_0_0_9"/>
<organism evidence="1 2">
    <name type="scientific">Aneurinibacillus aneurinilyticus ATCC 12856</name>
    <dbReference type="NCBI Taxonomy" id="649747"/>
    <lineage>
        <taxon>Bacteria</taxon>
        <taxon>Bacillati</taxon>
        <taxon>Bacillota</taxon>
        <taxon>Bacilli</taxon>
        <taxon>Bacillales</taxon>
        <taxon>Paenibacillaceae</taxon>
        <taxon>Aneurinibacillus group</taxon>
        <taxon>Aneurinibacillus</taxon>
    </lineage>
</organism>
<proteinExistence type="predicted"/>
<dbReference type="Proteomes" id="UP000016511">
    <property type="component" value="Unassembled WGS sequence"/>
</dbReference>
<comment type="caution">
    <text evidence="1">The sequence shown here is derived from an EMBL/GenBank/DDBJ whole genome shotgun (WGS) entry which is preliminary data.</text>
</comment>
<dbReference type="AlphaFoldDB" id="U1WAS6"/>
<protein>
    <submittedName>
        <fullName evidence="1">Uncharacterized protein</fullName>
    </submittedName>
</protein>
<gene>
    <name evidence="1" type="ORF">HMPREF0083_05619</name>
</gene>
<sequence length="57" mass="6470">METTGSSSSLLHVYIASPAQNQVFLFIVTSRIVEYNSCLYYDGNATFLYSDLYYVLT</sequence>